<accession>A0A504Y8W5</accession>
<sequence>MLLNPVYSTSSGLILLIPPSMRFAKSNNGPFISIYVDAKGFLFTHCRVGHPMEDGQDVLAPNSRARLVTFRYSVPAQRNQWHTLIVEKRTRALIVQLDNGPKERVRTVSKKKREHKKALFFENRAIRVMPCQMCRVDKYLSFFRLDV</sequence>
<gene>
    <name evidence="1" type="ORF">FGIG_12654</name>
</gene>
<dbReference type="STRING" id="46835.A0A504Y8W5"/>
<dbReference type="Proteomes" id="UP000316759">
    <property type="component" value="Unassembled WGS sequence"/>
</dbReference>
<comment type="caution">
    <text evidence="1">The sequence shown here is derived from an EMBL/GenBank/DDBJ whole genome shotgun (WGS) entry which is preliminary data.</text>
</comment>
<evidence type="ECO:0000313" key="2">
    <source>
        <dbReference type="Proteomes" id="UP000316759"/>
    </source>
</evidence>
<keyword evidence="2" id="KW-1185">Reference proteome</keyword>
<proteinExistence type="predicted"/>
<evidence type="ECO:0000313" key="1">
    <source>
        <dbReference type="EMBL" id="TPP57036.1"/>
    </source>
</evidence>
<name>A0A504Y8W5_FASGI</name>
<organism evidence="1 2">
    <name type="scientific">Fasciola gigantica</name>
    <name type="common">Giant liver fluke</name>
    <dbReference type="NCBI Taxonomy" id="46835"/>
    <lineage>
        <taxon>Eukaryota</taxon>
        <taxon>Metazoa</taxon>
        <taxon>Spiralia</taxon>
        <taxon>Lophotrochozoa</taxon>
        <taxon>Platyhelminthes</taxon>
        <taxon>Trematoda</taxon>
        <taxon>Digenea</taxon>
        <taxon>Plagiorchiida</taxon>
        <taxon>Echinostomata</taxon>
        <taxon>Echinostomatoidea</taxon>
        <taxon>Fasciolidae</taxon>
        <taxon>Fasciola</taxon>
    </lineage>
</organism>
<dbReference type="Gene3D" id="2.60.120.200">
    <property type="match status" value="1"/>
</dbReference>
<reference evidence="1 2" key="1">
    <citation type="submission" date="2019-04" db="EMBL/GenBank/DDBJ databases">
        <title>Annotation for the trematode Fasciola gigantica.</title>
        <authorList>
            <person name="Choi Y.-J."/>
        </authorList>
    </citation>
    <scope>NUCLEOTIDE SEQUENCE [LARGE SCALE GENOMIC DNA]</scope>
    <source>
        <strain evidence="1">Uganda_cow_1</strain>
    </source>
</reference>
<protein>
    <submittedName>
        <fullName evidence="1">Uncharacterized protein</fullName>
    </submittedName>
</protein>
<dbReference type="EMBL" id="SUNJ01013750">
    <property type="protein sequence ID" value="TPP57036.1"/>
    <property type="molecule type" value="Genomic_DNA"/>
</dbReference>
<dbReference type="AlphaFoldDB" id="A0A504Y8W5"/>